<feature type="domain" description="Histidine kinase" evidence="8">
    <location>
        <begin position="595"/>
        <end position="891"/>
    </location>
</feature>
<dbReference type="PRINTS" id="PR00344">
    <property type="entry name" value="BCTRLSENSOR"/>
</dbReference>
<accession>A0A8K0TE34</accession>
<name>A0A8K0TE34_9PEZI</name>
<dbReference type="FunFam" id="1.10.287.130:FF:000023">
    <property type="entry name" value="Sensor histidine kinase/response regulator, putative"/>
    <property type="match status" value="1"/>
</dbReference>
<evidence type="ECO:0000256" key="5">
    <source>
        <dbReference type="ARBA" id="ARBA00022777"/>
    </source>
</evidence>
<dbReference type="InterPro" id="IPR001789">
    <property type="entry name" value="Sig_transdc_resp-reg_receiver"/>
</dbReference>
<evidence type="ECO:0000256" key="6">
    <source>
        <dbReference type="PROSITE-ProRule" id="PRU00169"/>
    </source>
</evidence>
<feature type="region of interest" description="Disordered" evidence="7">
    <location>
        <begin position="380"/>
        <end position="413"/>
    </location>
</feature>
<reference evidence="10" key="1">
    <citation type="journal article" date="2021" name="Nat. Commun.">
        <title>Genetic determinants of endophytism in the Arabidopsis root mycobiome.</title>
        <authorList>
            <person name="Mesny F."/>
            <person name="Miyauchi S."/>
            <person name="Thiergart T."/>
            <person name="Pickel B."/>
            <person name="Atanasova L."/>
            <person name="Karlsson M."/>
            <person name="Huettel B."/>
            <person name="Barry K.W."/>
            <person name="Haridas S."/>
            <person name="Chen C."/>
            <person name="Bauer D."/>
            <person name="Andreopoulos W."/>
            <person name="Pangilinan J."/>
            <person name="LaButti K."/>
            <person name="Riley R."/>
            <person name="Lipzen A."/>
            <person name="Clum A."/>
            <person name="Drula E."/>
            <person name="Henrissat B."/>
            <person name="Kohler A."/>
            <person name="Grigoriev I.V."/>
            <person name="Martin F.M."/>
            <person name="Hacquard S."/>
        </authorList>
    </citation>
    <scope>NUCLEOTIDE SEQUENCE</scope>
    <source>
        <strain evidence="10">MPI-CAGE-AT-0016</strain>
    </source>
</reference>
<dbReference type="GO" id="GO:0005886">
    <property type="term" value="C:plasma membrane"/>
    <property type="evidence" value="ECO:0007669"/>
    <property type="project" value="TreeGrafter"/>
</dbReference>
<organism evidence="10 11">
    <name type="scientific">Plectosphaerella cucumerina</name>
    <dbReference type="NCBI Taxonomy" id="40658"/>
    <lineage>
        <taxon>Eukaryota</taxon>
        <taxon>Fungi</taxon>
        <taxon>Dikarya</taxon>
        <taxon>Ascomycota</taxon>
        <taxon>Pezizomycotina</taxon>
        <taxon>Sordariomycetes</taxon>
        <taxon>Hypocreomycetidae</taxon>
        <taxon>Glomerellales</taxon>
        <taxon>Plectosphaerellaceae</taxon>
        <taxon>Plectosphaerella</taxon>
    </lineage>
</organism>
<dbReference type="Gene3D" id="1.10.287.130">
    <property type="match status" value="1"/>
</dbReference>
<dbReference type="SMART" id="SM00387">
    <property type="entry name" value="HATPase_c"/>
    <property type="match status" value="1"/>
</dbReference>
<evidence type="ECO:0000259" key="9">
    <source>
        <dbReference type="PROSITE" id="PS50110"/>
    </source>
</evidence>
<dbReference type="GO" id="GO:0009927">
    <property type="term" value="F:histidine phosphotransfer kinase activity"/>
    <property type="evidence" value="ECO:0007669"/>
    <property type="project" value="TreeGrafter"/>
</dbReference>
<dbReference type="PROSITE" id="PS50109">
    <property type="entry name" value="HIS_KIN"/>
    <property type="match status" value="1"/>
</dbReference>
<dbReference type="CDD" id="cd00082">
    <property type="entry name" value="HisKA"/>
    <property type="match status" value="1"/>
</dbReference>
<dbReference type="SUPFAM" id="SSF47384">
    <property type="entry name" value="Homodimeric domain of signal transducing histidine kinase"/>
    <property type="match status" value="1"/>
</dbReference>
<feature type="compositionally biased region" description="Polar residues" evidence="7">
    <location>
        <begin position="398"/>
        <end position="407"/>
    </location>
</feature>
<feature type="compositionally biased region" description="Basic residues" evidence="7">
    <location>
        <begin position="500"/>
        <end position="510"/>
    </location>
</feature>
<comment type="caution">
    <text evidence="10">The sequence shown here is derived from an EMBL/GenBank/DDBJ whole genome shotgun (WGS) entry which is preliminary data.</text>
</comment>
<keyword evidence="5" id="KW-0418">Kinase</keyword>
<dbReference type="PANTHER" id="PTHR43047">
    <property type="entry name" value="TWO-COMPONENT HISTIDINE PROTEIN KINASE"/>
    <property type="match status" value="1"/>
</dbReference>
<feature type="domain" description="Response regulatory" evidence="9">
    <location>
        <begin position="1158"/>
        <end position="1279"/>
    </location>
</feature>
<feature type="region of interest" description="Disordered" evidence="7">
    <location>
        <begin position="277"/>
        <end position="337"/>
    </location>
</feature>
<keyword evidence="3 6" id="KW-0597">Phosphoprotein</keyword>
<protein>
    <recommendedName>
        <fullName evidence="2">histidine kinase</fullName>
        <ecNumber evidence="2">2.7.13.3</ecNumber>
    </recommendedName>
</protein>
<evidence type="ECO:0000259" key="8">
    <source>
        <dbReference type="PROSITE" id="PS50109"/>
    </source>
</evidence>
<dbReference type="Gene3D" id="3.40.50.2300">
    <property type="match status" value="1"/>
</dbReference>
<dbReference type="SMART" id="SM00448">
    <property type="entry name" value="REC"/>
    <property type="match status" value="1"/>
</dbReference>
<dbReference type="InterPro" id="IPR005467">
    <property type="entry name" value="His_kinase_dom"/>
</dbReference>
<dbReference type="Proteomes" id="UP000813385">
    <property type="component" value="Unassembled WGS sequence"/>
</dbReference>
<evidence type="ECO:0000256" key="4">
    <source>
        <dbReference type="ARBA" id="ARBA00022679"/>
    </source>
</evidence>
<dbReference type="GO" id="GO:0000155">
    <property type="term" value="F:phosphorelay sensor kinase activity"/>
    <property type="evidence" value="ECO:0007669"/>
    <property type="project" value="InterPro"/>
</dbReference>
<feature type="region of interest" description="Disordered" evidence="7">
    <location>
        <begin position="468"/>
        <end position="510"/>
    </location>
</feature>
<evidence type="ECO:0000313" key="11">
    <source>
        <dbReference type="Proteomes" id="UP000813385"/>
    </source>
</evidence>
<dbReference type="SUPFAM" id="SSF52172">
    <property type="entry name" value="CheY-like"/>
    <property type="match status" value="1"/>
</dbReference>
<dbReference type="PROSITE" id="PS50110">
    <property type="entry name" value="RESPONSE_REGULATORY"/>
    <property type="match status" value="1"/>
</dbReference>
<comment type="catalytic activity">
    <reaction evidence="1">
        <text>ATP + protein L-histidine = ADP + protein N-phospho-L-histidine.</text>
        <dbReference type="EC" id="2.7.13.3"/>
    </reaction>
</comment>
<proteinExistence type="predicted"/>
<dbReference type="CDD" id="cd17546">
    <property type="entry name" value="REC_hyHK_CKI1_RcsC-like"/>
    <property type="match status" value="1"/>
</dbReference>
<feature type="compositionally biased region" description="Pro residues" evidence="7">
    <location>
        <begin position="1074"/>
        <end position="1091"/>
    </location>
</feature>
<evidence type="ECO:0000256" key="1">
    <source>
        <dbReference type="ARBA" id="ARBA00000085"/>
    </source>
</evidence>
<dbReference type="SMART" id="SM00388">
    <property type="entry name" value="HisKA"/>
    <property type="match status" value="1"/>
</dbReference>
<gene>
    <name evidence="10" type="ORF">B0T11DRAFT_280330</name>
</gene>
<dbReference type="PANTHER" id="PTHR43047:SF72">
    <property type="entry name" value="OSMOSENSING HISTIDINE PROTEIN KINASE SLN1"/>
    <property type="match status" value="1"/>
</dbReference>
<dbReference type="InterPro" id="IPR011006">
    <property type="entry name" value="CheY-like_superfamily"/>
</dbReference>
<feature type="modified residue" description="4-aspartylphosphate" evidence="6">
    <location>
        <position position="1209"/>
    </location>
</feature>
<dbReference type="Pfam" id="PF02518">
    <property type="entry name" value="HATPase_c"/>
    <property type="match status" value="1"/>
</dbReference>
<dbReference type="Pfam" id="PF00512">
    <property type="entry name" value="HisKA"/>
    <property type="match status" value="1"/>
</dbReference>
<dbReference type="Gene3D" id="3.30.450.40">
    <property type="match status" value="1"/>
</dbReference>
<keyword evidence="4" id="KW-0808">Transferase</keyword>
<dbReference type="Pfam" id="PF00072">
    <property type="entry name" value="Response_reg"/>
    <property type="match status" value="1"/>
</dbReference>
<dbReference type="Gene3D" id="3.30.565.10">
    <property type="entry name" value="Histidine kinase-like ATPase, C-terminal domain"/>
    <property type="match status" value="1"/>
</dbReference>
<feature type="region of interest" description="Disordered" evidence="7">
    <location>
        <begin position="1048"/>
        <end position="1129"/>
    </location>
</feature>
<evidence type="ECO:0000256" key="2">
    <source>
        <dbReference type="ARBA" id="ARBA00012438"/>
    </source>
</evidence>
<evidence type="ECO:0000313" key="10">
    <source>
        <dbReference type="EMBL" id="KAH7362178.1"/>
    </source>
</evidence>
<sequence length="1285" mass="137981">MTTNHSSSKNISEAVRERETFKYDSSLIGKTVRSDPTSEPAPAENLTSCSDASLITYAQLAVLRLQAKRALISLFDSQYQYVVAEATPTVPLTPSMAARDMATRELWLCGTAVPRPAGVCARVLADHDATAAHTTGAAPLNATTSLPITIIPDMTLDGRTADSLYCRGWPGHRFYAGVPIRSHRGIDIGFFCVLDDVPREGLDDISVRLMQDVSGIIMSRFEARRSAAAHRRADRMVRGLGSFVEGQTTMAGWQDERGSGGSGSGAEGVLNQRQQLLRATSHARSVASPSDEPLSSASPAPDNIANDYMFPRMPPPEGAAPAAAPAGSSQEEGRETPDSIDHVFAKAANIIRESIEVEGVLFLDASIGSFGGLASTKAGVHHASSSSSSSSSEEDKTGSSTYSSDQTPPEDVMCDILGFSTSASSSIDGTAQHQSHTMIPEKLLSRLLHRYPHGKIFNFDEGGNIQTSDFSNDEAAMSPETTDGGLTSLLPPVASQPQRQTKRLSAKRRFSRQNEGKLMAAMFSGARSVMLIPVWDDQRGRWFAGGFAYTKTPTRVFTVEGEMSYMRAFGAVIMSEVARVKSISVDRAKTDLLSSLSHELRSPLHGVVLGVELLQDTPLDAFQGDVLHSVETCGRTLLDTMDHLLDWSKINNFVSSAKKRGTRAAQGATSRSLARRNSIEAGMMSITSDVDVAVLAEEVVESLTAGFNFQRFSLAELGGSGLSGHQNPEGLRRLDTMQAVENIIAGKNKSGNLNIILGDVAVGLDIDAQPSWIFRSQPGALRRIIMNILGNSLKYTSKGFVKVTLRQQSPSHARNTRIVELTVVDSGQGISEDYLQNKLFLPFSQENSLAAGAGLGLSLVKKITTSLGGSVQVQSKIGEGTTVRVKLPLQPTPTPPPGSALESDGVDEFDAQVAELQGLRVRLMSSTATLGAKDSGQTQFNPQEALTKTCRDWLKLHVIEPGQEQELLPDFVLCDEANLTHAFRARRGNASVPIVVICGDQLVARRLSTSPAFNHVRSGVLEFVSQPVGPRKLAKILLLSFRRWTSSHSGRVNSSTLSGGTSEPSLPGASGTPDLPPTNPGISPPPPPPETPTEVGDSPALLPGSEPGLSLDETQTKEEPATPIDLPVRVATEEGSAATPVQMAEPGSSKEPPALTATFLLVDDNPVNLKMISHHMRKLGHDFDTATNGQQAFDAVRESGGRYKCIFMDISMPVMDGFESTRLIRGFEREQHLPRSYIFALSGLASESAQQEAFASGIDLFLTKPVKLKELNRILGERQLGARQA</sequence>
<dbReference type="InterPro" id="IPR003594">
    <property type="entry name" value="HATPase_dom"/>
</dbReference>
<dbReference type="InterPro" id="IPR036097">
    <property type="entry name" value="HisK_dim/P_sf"/>
</dbReference>
<dbReference type="InterPro" id="IPR004358">
    <property type="entry name" value="Sig_transdc_His_kin-like_C"/>
</dbReference>
<dbReference type="InterPro" id="IPR029016">
    <property type="entry name" value="GAF-like_dom_sf"/>
</dbReference>
<dbReference type="SUPFAM" id="SSF55874">
    <property type="entry name" value="ATPase domain of HSP90 chaperone/DNA topoisomerase II/histidine kinase"/>
    <property type="match status" value="1"/>
</dbReference>
<feature type="compositionally biased region" description="Polar residues" evidence="7">
    <location>
        <begin position="1048"/>
        <end position="1064"/>
    </location>
</feature>
<dbReference type="OrthoDB" id="303614at2759"/>
<evidence type="ECO:0000256" key="7">
    <source>
        <dbReference type="SAM" id="MobiDB-lite"/>
    </source>
</evidence>
<dbReference type="EMBL" id="JAGPXD010000003">
    <property type="protein sequence ID" value="KAH7362178.1"/>
    <property type="molecule type" value="Genomic_DNA"/>
</dbReference>
<evidence type="ECO:0000256" key="3">
    <source>
        <dbReference type="ARBA" id="ARBA00022553"/>
    </source>
</evidence>
<keyword evidence="11" id="KW-1185">Reference proteome</keyword>
<dbReference type="InterPro" id="IPR003661">
    <property type="entry name" value="HisK_dim/P_dom"/>
</dbReference>
<dbReference type="InterPro" id="IPR036890">
    <property type="entry name" value="HATPase_C_sf"/>
</dbReference>
<feature type="region of interest" description="Disordered" evidence="7">
    <location>
        <begin position="248"/>
        <end position="267"/>
    </location>
</feature>
<dbReference type="EC" id="2.7.13.3" evidence="2"/>
<dbReference type="SUPFAM" id="SSF55781">
    <property type="entry name" value="GAF domain-like"/>
    <property type="match status" value="1"/>
</dbReference>